<proteinExistence type="predicted"/>
<dbReference type="Proteomes" id="UP000323166">
    <property type="component" value="Unassembled WGS sequence"/>
</dbReference>
<organism evidence="1 2">
    <name type="scientific">Desulfallas thermosapovorans DSM 6562</name>
    <dbReference type="NCBI Taxonomy" id="1121431"/>
    <lineage>
        <taxon>Bacteria</taxon>
        <taxon>Bacillati</taxon>
        <taxon>Bacillota</taxon>
        <taxon>Clostridia</taxon>
        <taxon>Eubacteriales</taxon>
        <taxon>Desulfallaceae</taxon>
        <taxon>Desulfallas</taxon>
    </lineage>
</organism>
<evidence type="ECO:0000313" key="2">
    <source>
        <dbReference type="Proteomes" id="UP000323166"/>
    </source>
</evidence>
<protein>
    <submittedName>
        <fullName evidence="1">Uncharacterized protein</fullName>
    </submittedName>
</protein>
<dbReference type="EMBL" id="VNHM01000003">
    <property type="protein sequence ID" value="TYO97032.1"/>
    <property type="molecule type" value="Genomic_DNA"/>
</dbReference>
<name>A0A5S4ZVT4_9FIRM</name>
<evidence type="ECO:0000313" key="1">
    <source>
        <dbReference type="EMBL" id="TYO97032.1"/>
    </source>
</evidence>
<reference evidence="1 2" key="1">
    <citation type="submission" date="2019-07" db="EMBL/GenBank/DDBJ databases">
        <title>Genomic Encyclopedia of Type Strains, Phase I: the one thousand microbial genomes (KMG-I) project.</title>
        <authorList>
            <person name="Kyrpides N."/>
        </authorList>
    </citation>
    <scope>NUCLEOTIDE SEQUENCE [LARGE SCALE GENOMIC DNA]</scope>
    <source>
        <strain evidence="1 2">DSM 6562</strain>
    </source>
</reference>
<keyword evidence="2" id="KW-1185">Reference proteome</keyword>
<dbReference type="RefSeq" id="WP_166510884.1">
    <property type="nucleotide sequence ID" value="NZ_VNHM01000003.1"/>
</dbReference>
<gene>
    <name evidence="1" type="ORF">LX24_00845</name>
</gene>
<dbReference type="AlphaFoldDB" id="A0A5S4ZVT4"/>
<comment type="caution">
    <text evidence="1">The sequence shown here is derived from an EMBL/GenBank/DDBJ whole genome shotgun (WGS) entry which is preliminary data.</text>
</comment>
<sequence>MDTCQAVFEKIYQEICGSICHKHEVALAMNMWNDPYPDGLINGLFEALRTVAIYTGVDAETREELWAMEGY</sequence>
<accession>A0A5S4ZVT4</accession>